<dbReference type="GO" id="GO:0020037">
    <property type="term" value="F:heme binding"/>
    <property type="evidence" value="ECO:0007669"/>
    <property type="project" value="InterPro"/>
</dbReference>
<keyword evidence="3" id="KW-1185">Reference proteome</keyword>
<dbReference type="RefSeq" id="WP_153713971.1">
    <property type="nucleotide sequence ID" value="NZ_CP045871.1"/>
</dbReference>
<dbReference type="KEGG" id="llp:GH975_07720"/>
<sequence>MRSVMLLGLALSLSAAAEEPDLDNGAFLHGDHCIECHMMDDHEALYSRENRLPSRFRINGQVSACVQALDLGWFPEEESDVAAYLNATYYRYED</sequence>
<dbReference type="OrthoDB" id="9796294at2"/>
<reference evidence="2 3" key="1">
    <citation type="submission" date="2019-11" db="EMBL/GenBank/DDBJ databases">
        <authorList>
            <person name="Khan S.A."/>
            <person name="Jeon C.O."/>
            <person name="Chun B.H."/>
        </authorList>
    </citation>
    <scope>NUCLEOTIDE SEQUENCE [LARGE SCALE GENOMIC DNA]</scope>
    <source>
        <strain evidence="2 3">IMCC 1097</strain>
    </source>
</reference>
<feature type="chain" id="PRO_5024365727" evidence="1">
    <location>
        <begin position="18"/>
        <end position="94"/>
    </location>
</feature>
<gene>
    <name evidence="2" type="ORF">GH975_07720</name>
</gene>
<dbReference type="Proteomes" id="UP000388235">
    <property type="component" value="Chromosome"/>
</dbReference>
<organism evidence="2 3">
    <name type="scientific">Litorivicinus lipolyticus</name>
    <dbReference type="NCBI Taxonomy" id="418701"/>
    <lineage>
        <taxon>Bacteria</taxon>
        <taxon>Pseudomonadati</taxon>
        <taxon>Pseudomonadota</taxon>
        <taxon>Gammaproteobacteria</taxon>
        <taxon>Oceanospirillales</taxon>
        <taxon>Litorivicinaceae</taxon>
        <taxon>Litorivicinus</taxon>
    </lineage>
</organism>
<evidence type="ECO:0000256" key="1">
    <source>
        <dbReference type="SAM" id="SignalP"/>
    </source>
</evidence>
<keyword evidence="1" id="KW-0732">Signal</keyword>
<dbReference type="AlphaFoldDB" id="A0A5Q2QEN1"/>
<dbReference type="SUPFAM" id="SSF46626">
    <property type="entry name" value="Cytochrome c"/>
    <property type="match status" value="1"/>
</dbReference>
<dbReference type="GO" id="GO:0009055">
    <property type="term" value="F:electron transfer activity"/>
    <property type="evidence" value="ECO:0007669"/>
    <property type="project" value="InterPro"/>
</dbReference>
<name>A0A5Q2QEN1_9GAMM</name>
<evidence type="ECO:0000313" key="3">
    <source>
        <dbReference type="Proteomes" id="UP000388235"/>
    </source>
</evidence>
<dbReference type="EMBL" id="CP045871">
    <property type="protein sequence ID" value="QGG80467.1"/>
    <property type="molecule type" value="Genomic_DNA"/>
</dbReference>
<protein>
    <submittedName>
        <fullName evidence="2">Cytochrome c</fullName>
    </submittedName>
</protein>
<dbReference type="InterPro" id="IPR036909">
    <property type="entry name" value="Cyt_c-like_dom_sf"/>
</dbReference>
<proteinExistence type="predicted"/>
<feature type="signal peptide" evidence="1">
    <location>
        <begin position="1"/>
        <end position="17"/>
    </location>
</feature>
<evidence type="ECO:0000313" key="2">
    <source>
        <dbReference type="EMBL" id="QGG80467.1"/>
    </source>
</evidence>
<accession>A0A5Q2QEN1</accession>